<dbReference type="OrthoDB" id="8912194at2"/>
<dbReference type="PANTHER" id="PTHR33376">
    <property type="match status" value="1"/>
</dbReference>
<feature type="chain" id="PRO_5003687424" evidence="2">
    <location>
        <begin position="29"/>
        <end position="346"/>
    </location>
</feature>
<dbReference type="HOGENOM" id="CLU_036176_0_0_7"/>
<dbReference type="GO" id="GO:0055085">
    <property type="term" value="P:transmembrane transport"/>
    <property type="evidence" value="ECO:0007669"/>
    <property type="project" value="InterPro"/>
</dbReference>
<evidence type="ECO:0000256" key="2">
    <source>
        <dbReference type="SAM" id="SignalP"/>
    </source>
</evidence>
<dbReference type="NCBIfam" id="NF037995">
    <property type="entry name" value="TRAP_S1"/>
    <property type="match status" value="1"/>
</dbReference>
<evidence type="ECO:0000313" key="4">
    <source>
        <dbReference type="Proteomes" id="UP000006055"/>
    </source>
</evidence>
<keyword evidence="4" id="KW-1185">Reference proteome</keyword>
<feature type="signal peptide" evidence="2">
    <location>
        <begin position="1"/>
        <end position="28"/>
    </location>
</feature>
<dbReference type="STRING" id="706587.Desti_0682"/>
<dbReference type="RefSeq" id="WP_014808564.1">
    <property type="nucleotide sequence ID" value="NC_018025.1"/>
</dbReference>
<dbReference type="Pfam" id="PF03480">
    <property type="entry name" value="DctP"/>
    <property type="match status" value="1"/>
</dbReference>
<sequence>MRRRCVVVLAVCAAVTMLLALMVGPVSAADKTFKWRMQTYASSGTPGFQSQKIALEHLKKATNGRLDVTLFGVGTLVGLSEMLEAIGKRNFEVGHNVDAFFAGKDPGFAPIFSAIGLWTDPREVRVWIEAFGGKELMKKAYAKYNVHYAGSTLIGAEPIMSKKPLKTLEDFKGLKIRTPSGLTAMLFEKLGAVPVALAGSEIYSALDTNVIDAAEFTTLGENVQMGLHEVTKYVLYPSFHGPIAVVNIGVNMDAWKSLPPDLQVAFEMMVKEADYLYDILSAASDYKALAEIKKKGLQVDNLSPQDMEKAKLLSMEVALEFAKKSELSKEVIDSILNFLRVGDKIK</sequence>
<dbReference type="EMBL" id="CP003360">
    <property type="protein sequence ID" value="AFM23408.1"/>
    <property type="molecule type" value="Genomic_DNA"/>
</dbReference>
<dbReference type="KEGG" id="dti:Desti_0682"/>
<dbReference type="AlphaFoldDB" id="I4C1G7"/>
<dbReference type="Proteomes" id="UP000006055">
    <property type="component" value="Chromosome"/>
</dbReference>
<dbReference type="InterPro" id="IPR038404">
    <property type="entry name" value="TRAP_DctP_sf"/>
</dbReference>
<evidence type="ECO:0000313" key="3">
    <source>
        <dbReference type="EMBL" id="AFM23408.1"/>
    </source>
</evidence>
<evidence type="ECO:0000256" key="1">
    <source>
        <dbReference type="ARBA" id="ARBA00022729"/>
    </source>
</evidence>
<keyword evidence="1 2" id="KW-0732">Signal</keyword>
<organism evidence="3 4">
    <name type="scientific">Desulfomonile tiedjei (strain ATCC 49306 / DSM 6799 / DCB-1)</name>
    <dbReference type="NCBI Taxonomy" id="706587"/>
    <lineage>
        <taxon>Bacteria</taxon>
        <taxon>Pseudomonadati</taxon>
        <taxon>Thermodesulfobacteriota</taxon>
        <taxon>Desulfomonilia</taxon>
        <taxon>Desulfomonilales</taxon>
        <taxon>Desulfomonilaceae</taxon>
        <taxon>Desulfomonile</taxon>
    </lineage>
</organism>
<dbReference type="PANTHER" id="PTHR33376:SF5">
    <property type="entry name" value="EXTRACYTOPLASMIC SOLUTE RECEPTOR PROTEIN"/>
    <property type="match status" value="1"/>
</dbReference>
<protein>
    <submittedName>
        <fullName evidence="3">TRAP-type mannitol/chloroaromatic compound transport system, periplasmic component</fullName>
    </submittedName>
</protein>
<dbReference type="Gene3D" id="3.40.190.170">
    <property type="entry name" value="Bacterial extracellular solute-binding protein, family 7"/>
    <property type="match status" value="1"/>
</dbReference>
<reference evidence="4" key="1">
    <citation type="submission" date="2012-06" db="EMBL/GenBank/DDBJ databases">
        <title>Complete sequence of chromosome of Desulfomonile tiedjei DSM 6799.</title>
        <authorList>
            <person name="Lucas S."/>
            <person name="Copeland A."/>
            <person name="Lapidus A."/>
            <person name="Glavina del Rio T."/>
            <person name="Dalin E."/>
            <person name="Tice H."/>
            <person name="Bruce D."/>
            <person name="Goodwin L."/>
            <person name="Pitluck S."/>
            <person name="Peters L."/>
            <person name="Ovchinnikova G."/>
            <person name="Zeytun A."/>
            <person name="Lu M."/>
            <person name="Kyrpides N."/>
            <person name="Mavromatis K."/>
            <person name="Ivanova N."/>
            <person name="Brettin T."/>
            <person name="Detter J.C."/>
            <person name="Han C."/>
            <person name="Larimer F."/>
            <person name="Land M."/>
            <person name="Hauser L."/>
            <person name="Markowitz V."/>
            <person name="Cheng J.-F."/>
            <person name="Hugenholtz P."/>
            <person name="Woyke T."/>
            <person name="Wu D."/>
            <person name="Spring S."/>
            <person name="Schroeder M."/>
            <person name="Brambilla E."/>
            <person name="Klenk H.-P."/>
            <person name="Eisen J.A."/>
        </authorList>
    </citation>
    <scope>NUCLEOTIDE SEQUENCE [LARGE SCALE GENOMIC DNA]</scope>
    <source>
        <strain evidence="4">ATCC 49306 / DSM 6799 / DCB-1</strain>
    </source>
</reference>
<accession>I4C1G7</accession>
<gene>
    <name evidence="3" type="ordered locus">Desti_0682</name>
</gene>
<dbReference type="eggNOG" id="COG4663">
    <property type="taxonomic scope" value="Bacteria"/>
</dbReference>
<proteinExistence type="predicted"/>
<name>I4C1G7_DESTA</name>
<dbReference type="InterPro" id="IPR018389">
    <property type="entry name" value="DctP_fam"/>
</dbReference>